<protein>
    <submittedName>
        <fullName evidence="1">Uncharacterized protein</fullName>
    </submittedName>
</protein>
<gene>
    <name evidence="1" type="ORF">PGIGA_G00159420</name>
</gene>
<keyword evidence="2" id="KW-1185">Reference proteome</keyword>
<reference evidence="1 2" key="1">
    <citation type="journal article" date="2022" name="bioRxiv">
        <title>An ancient truncated duplication of the anti-Mullerian hormone receptor type 2 gene is a potential conserved master sex determinant in the Pangasiidae catfish family.</title>
        <authorList>
            <person name="Wen M."/>
            <person name="Pan Q."/>
            <person name="Jouanno E."/>
            <person name="Montfort J."/>
            <person name="Zahm M."/>
            <person name="Cabau C."/>
            <person name="Klopp C."/>
            <person name="Iampietro C."/>
            <person name="Roques C."/>
            <person name="Bouchez O."/>
            <person name="Castinel A."/>
            <person name="Donnadieu C."/>
            <person name="Parrinello H."/>
            <person name="Poncet C."/>
            <person name="Belmonte E."/>
            <person name="Gautier V."/>
            <person name="Avarre J.-C."/>
            <person name="Dugue R."/>
            <person name="Gustiano R."/>
            <person name="Ha T.T.T."/>
            <person name="Campet M."/>
            <person name="Sriphairoj K."/>
            <person name="Ribolli J."/>
            <person name="de Almeida F.L."/>
            <person name="Desvignes T."/>
            <person name="Postlethwait J.H."/>
            <person name="Bucao C.F."/>
            <person name="Robinson-Rechavi M."/>
            <person name="Bobe J."/>
            <person name="Herpin A."/>
            <person name="Guiguen Y."/>
        </authorList>
    </citation>
    <scope>NUCLEOTIDE SEQUENCE [LARGE SCALE GENOMIC DNA]</scope>
    <source>
        <strain evidence="1">YG-Dec2019</strain>
    </source>
</reference>
<comment type="caution">
    <text evidence="1">The sequence shown here is derived from an EMBL/GenBank/DDBJ whole genome shotgun (WGS) entry which is preliminary data.</text>
</comment>
<proteinExistence type="predicted"/>
<accession>A0ACC5XSN8</accession>
<dbReference type="EMBL" id="CM040479">
    <property type="protein sequence ID" value="MCI4393600.1"/>
    <property type="molecule type" value="Genomic_DNA"/>
</dbReference>
<evidence type="ECO:0000313" key="1">
    <source>
        <dbReference type="EMBL" id="MCI4393600.1"/>
    </source>
</evidence>
<sequence>MYFLTSPKFCYSRFGWNSRKTEETLQPVLKQLSTQQTQLRIDSFFRLEQQERQAIRSQRLRRAVICLKRKERDGADNEAESSEDEKISPVKKGKNAKEKGTDVTPAGMFGGGFIGLDMSSNSPEEKMIVGKDEKQPKTVKSELLKVKSSSSSSSSEDELEHKNRATMVTAQSVFEGKTRGRGKRGGRGGRGKTKKNL</sequence>
<organism evidence="1 2">
    <name type="scientific">Pangasianodon gigas</name>
    <name type="common">Mekong giant catfish</name>
    <name type="synonym">Pangasius gigas</name>
    <dbReference type="NCBI Taxonomy" id="30993"/>
    <lineage>
        <taxon>Eukaryota</taxon>
        <taxon>Metazoa</taxon>
        <taxon>Chordata</taxon>
        <taxon>Craniata</taxon>
        <taxon>Vertebrata</taxon>
        <taxon>Euteleostomi</taxon>
        <taxon>Actinopterygii</taxon>
        <taxon>Neopterygii</taxon>
        <taxon>Teleostei</taxon>
        <taxon>Ostariophysi</taxon>
        <taxon>Siluriformes</taxon>
        <taxon>Pangasiidae</taxon>
        <taxon>Pangasianodon</taxon>
    </lineage>
</organism>
<evidence type="ECO:0000313" key="2">
    <source>
        <dbReference type="Proteomes" id="UP000829447"/>
    </source>
</evidence>
<dbReference type="Proteomes" id="UP000829447">
    <property type="component" value="Linkage Group LG26"/>
</dbReference>
<name>A0ACC5XSN8_PANGG</name>